<dbReference type="Proteomes" id="UP000596902">
    <property type="component" value="Unassembled WGS sequence"/>
</dbReference>
<reference evidence="8" key="1">
    <citation type="submission" date="2020-01" db="EMBL/GenBank/DDBJ databases">
        <authorList>
            <person name="Feng Z.H.Z."/>
        </authorList>
    </citation>
    <scope>NUCLEOTIDE SEQUENCE</scope>
    <source>
        <strain evidence="8">CBS107.38</strain>
    </source>
</reference>
<comment type="similarity">
    <text evidence="2">Belongs to the CENP-X/MHF2 family.</text>
</comment>
<dbReference type="Pfam" id="PF09415">
    <property type="entry name" value="CENP-X"/>
    <property type="match status" value="1"/>
</dbReference>
<dbReference type="PANTHER" id="PTHR28680">
    <property type="entry name" value="CENTROMERE PROTEIN X"/>
    <property type="match status" value="1"/>
</dbReference>
<evidence type="ECO:0000256" key="5">
    <source>
        <dbReference type="ARBA" id="ARBA00023204"/>
    </source>
</evidence>
<dbReference type="GO" id="GO:0046982">
    <property type="term" value="F:protein heterodimerization activity"/>
    <property type="evidence" value="ECO:0007669"/>
    <property type="project" value="InterPro"/>
</dbReference>
<evidence type="ECO:0000256" key="4">
    <source>
        <dbReference type="ARBA" id="ARBA00023125"/>
    </source>
</evidence>
<keyword evidence="4" id="KW-0238">DNA-binding</keyword>
<dbReference type="GO" id="GO:0051382">
    <property type="term" value="P:kinetochore assembly"/>
    <property type="evidence" value="ECO:0007669"/>
    <property type="project" value="InterPro"/>
</dbReference>
<dbReference type="InterPro" id="IPR009072">
    <property type="entry name" value="Histone-fold"/>
</dbReference>
<keyword evidence="5" id="KW-0234">DNA repair</keyword>
<reference evidence="8" key="2">
    <citation type="submission" date="2020-08" db="EMBL/GenBank/DDBJ databases">
        <title>Draft Genome Sequence of Cumin Blight Pathogen Alternaria burnsii.</title>
        <authorList>
            <person name="Feng Z."/>
        </authorList>
    </citation>
    <scope>NUCLEOTIDE SEQUENCE</scope>
    <source>
        <strain evidence="8">CBS107.38</strain>
    </source>
</reference>
<accession>A0A8H7B351</accession>
<evidence type="ECO:0000256" key="7">
    <source>
        <dbReference type="SAM" id="MobiDB-lite"/>
    </source>
</evidence>
<sequence length="239" mass="25612">PHREGSIKCGDYASNRDCQYEVNGATVRPAFWARDQVVKLSSAGPITSQMPPKNATANASRRKGPSFNPPRPVNAASQASTTTKRAPAAASRATGPAKKSNAAGSKNGFQPAAEIIDLSDDDQDEELAEDLNLSDFDDIMEDAPAAPKPPPPTNPALSEPVVPRPLLARLLLENFEDPNIQIQTGAMKLVGKYIDIFVTEAFLRSQDEMKASAKDGGAIDGFLQVEDLEKLAPQLVLDF</sequence>
<evidence type="ECO:0000313" key="8">
    <source>
        <dbReference type="EMBL" id="KAF7675497.1"/>
    </source>
</evidence>
<keyword evidence="9" id="KW-1185">Reference proteome</keyword>
<keyword evidence="6" id="KW-0539">Nucleus</keyword>
<proteinExistence type="inferred from homology"/>
<feature type="compositionally biased region" description="Low complexity" evidence="7">
    <location>
        <begin position="79"/>
        <end position="98"/>
    </location>
</feature>
<evidence type="ECO:0000313" key="9">
    <source>
        <dbReference type="Proteomes" id="UP000596902"/>
    </source>
</evidence>
<keyword evidence="3" id="KW-0227">DNA damage</keyword>
<evidence type="ECO:0000256" key="3">
    <source>
        <dbReference type="ARBA" id="ARBA00022763"/>
    </source>
</evidence>
<dbReference type="PANTHER" id="PTHR28680:SF1">
    <property type="entry name" value="CENTROMERE PROTEIN X"/>
    <property type="match status" value="1"/>
</dbReference>
<dbReference type="GO" id="GO:0031297">
    <property type="term" value="P:replication fork processing"/>
    <property type="evidence" value="ECO:0007669"/>
    <property type="project" value="TreeGrafter"/>
</dbReference>
<dbReference type="GO" id="GO:0000712">
    <property type="term" value="P:resolution of meiotic recombination intermediates"/>
    <property type="evidence" value="ECO:0007669"/>
    <property type="project" value="TreeGrafter"/>
</dbReference>
<dbReference type="Gene3D" id="1.10.20.10">
    <property type="entry name" value="Histone, subunit A"/>
    <property type="match status" value="1"/>
</dbReference>
<dbReference type="AlphaFoldDB" id="A0A8H7B351"/>
<evidence type="ECO:0000256" key="2">
    <source>
        <dbReference type="ARBA" id="ARBA00009359"/>
    </source>
</evidence>
<comment type="subcellular location">
    <subcellularLocation>
        <location evidence="1">Nucleus</location>
    </subcellularLocation>
</comment>
<dbReference type="GO" id="GO:0071821">
    <property type="term" value="C:FANCM-MHF complex"/>
    <property type="evidence" value="ECO:0007669"/>
    <property type="project" value="TreeGrafter"/>
</dbReference>
<feature type="non-terminal residue" evidence="8">
    <location>
        <position position="1"/>
    </location>
</feature>
<evidence type="ECO:0008006" key="10">
    <source>
        <dbReference type="Google" id="ProtNLM"/>
    </source>
</evidence>
<comment type="caution">
    <text evidence="8">The sequence shown here is derived from an EMBL/GenBank/DDBJ whole genome shotgun (WGS) entry which is preliminary data.</text>
</comment>
<protein>
    <recommendedName>
        <fullName evidence="10">Cenp-s complex centromere protein x protein</fullName>
    </recommendedName>
</protein>
<dbReference type="GeneID" id="62204441"/>
<feature type="region of interest" description="Disordered" evidence="7">
    <location>
        <begin position="140"/>
        <end position="160"/>
    </location>
</feature>
<dbReference type="GO" id="GO:0006281">
    <property type="term" value="P:DNA repair"/>
    <property type="evidence" value="ECO:0007669"/>
    <property type="project" value="UniProtKB-KW"/>
</dbReference>
<dbReference type="InterPro" id="IPR018552">
    <property type="entry name" value="CENP-X"/>
</dbReference>
<dbReference type="GO" id="GO:0003677">
    <property type="term" value="F:DNA binding"/>
    <property type="evidence" value="ECO:0007669"/>
    <property type="project" value="UniProtKB-KW"/>
</dbReference>
<feature type="compositionally biased region" description="Polar residues" evidence="7">
    <location>
        <begin position="44"/>
        <end position="59"/>
    </location>
</feature>
<evidence type="ECO:0000256" key="6">
    <source>
        <dbReference type="ARBA" id="ARBA00023242"/>
    </source>
</evidence>
<evidence type="ECO:0000256" key="1">
    <source>
        <dbReference type="ARBA" id="ARBA00004123"/>
    </source>
</evidence>
<dbReference type="EMBL" id="JAAABM010000008">
    <property type="protein sequence ID" value="KAF7675497.1"/>
    <property type="molecule type" value="Genomic_DNA"/>
</dbReference>
<name>A0A8H7B351_9PLEO</name>
<feature type="region of interest" description="Disordered" evidence="7">
    <location>
        <begin position="42"/>
        <end position="108"/>
    </location>
</feature>
<gene>
    <name evidence="8" type="ORF">GT037_006216</name>
</gene>
<dbReference type="RefSeq" id="XP_038785760.1">
    <property type="nucleotide sequence ID" value="XM_038931263.1"/>
</dbReference>
<organism evidence="8 9">
    <name type="scientific">Alternaria burnsii</name>
    <dbReference type="NCBI Taxonomy" id="1187904"/>
    <lineage>
        <taxon>Eukaryota</taxon>
        <taxon>Fungi</taxon>
        <taxon>Dikarya</taxon>
        <taxon>Ascomycota</taxon>
        <taxon>Pezizomycotina</taxon>
        <taxon>Dothideomycetes</taxon>
        <taxon>Pleosporomycetidae</taxon>
        <taxon>Pleosporales</taxon>
        <taxon>Pleosporineae</taxon>
        <taxon>Pleosporaceae</taxon>
        <taxon>Alternaria</taxon>
        <taxon>Alternaria sect. Alternaria</taxon>
    </lineage>
</organism>
<dbReference type="CDD" id="cd22921">
    <property type="entry name" value="HFD_CENP-X"/>
    <property type="match status" value="1"/>
</dbReference>